<keyword evidence="1" id="KW-0812">Transmembrane</keyword>
<keyword evidence="1" id="KW-0472">Membrane</keyword>
<proteinExistence type="predicted"/>
<dbReference type="EMBL" id="CP139960">
    <property type="protein sequence ID" value="WQD39537.1"/>
    <property type="molecule type" value="Genomic_DNA"/>
</dbReference>
<keyword evidence="1" id="KW-1133">Transmembrane helix</keyword>
<protein>
    <recommendedName>
        <fullName evidence="4">Lipoprotein</fullName>
    </recommendedName>
</protein>
<organism evidence="2 3">
    <name type="scientific">Niabella yanshanensis</name>
    <dbReference type="NCBI Taxonomy" id="577386"/>
    <lineage>
        <taxon>Bacteria</taxon>
        <taxon>Pseudomonadati</taxon>
        <taxon>Bacteroidota</taxon>
        <taxon>Chitinophagia</taxon>
        <taxon>Chitinophagales</taxon>
        <taxon>Chitinophagaceae</taxon>
        <taxon>Niabella</taxon>
    </lineage>
</organism>
<name>A0ABZ0WAL1_9BACT</name>
<feature type="transmembrane region" description="Helical" evidence="1">
    <location>
        <begin position="44"/>
        <end position="67"/>
    </location>
</feature>
<accession>A0ABZ0WAL1</accession>
<evidence type="ECO:0000313" key="3">
    <source>
        <dbReference type="Proteomes" id="UP001325680"/>
    </source>
</evidence>
<reference evidence="2 3" key="1">
    <citation type="submission" date="2023-12" db="EMBL/GenBank/DDBJ databases">
        <title>Genome sequencing and assembly of bacterial species from a model synthetic community.</title>
        <authorList>
            <person name="Hogle S.L."/>
        </authorList>
    </citation>
    <scope>NUCLEOTIDE SEQUENCE [LARGE SCALE GENOMIC DNA]</scope>
    <source>
        <strain evidence="2 3">HAMBI_3031</strain>
    </source>
</reference>
<evidence type="ECO:0000256" key="1">
    <source>
        <dbReference type="SAM" id="Phobius"/>
    </source>
</evidence>
<feature type="transmembrane region" description="Helical" evidence="1">
    <location>
        <begin position="74"/>
        <end position="94"/>
    </location>
</feature>
<dbReference type="Proteomes" id="UP001325680">
    <property type="component" value="Chromosome"/>
</dbReference>
<feature type="transmembrane region" description="Helical" evidence="1">
    <location>
        <begin position="100"/>
        <end position="119"/>
    </location>
</feature>
<gene>
    <name evidence="2" type="ORF">U0035_05175</name>
</gene>
<dbReference type="RefSeq" id="WP_114788973.1">
    <property type="nucleotide sequence ID" value="NZ_CP139960.1"/>
</dbReference>
<sequence length="125" mass="13806">MKYRIIILLSFFAGSLISLASLIIIREQQPHPLHTHPGNDMVGLAYGLAVGFNIVLALCSLPSLLAPARVTNKAWLPALLLLGLPLAFTLYSAIGLDAYALLYCLPYLLVSSVLFIFRVRKERRL</sequence>
<evidence type="ECO:0000313" key="2">
    <source>
        <dbReference type="EMBL" id="WQD39537.1"/>
    </source>
</evidence>
<evidence type="ECO:0008006" key="4">
    <source>
        <dbReference type="Google" id="ProtNLM"/>
    </source>
</evidence>
<keyword evidence="3" id="KW-1185">Reference proteome</keyword>